<protein>
    <submittedName>
        <fullName evidence="1">Uncharacterized protein</fullName>
    </submittedName>
</protein>
<gene>
    <name evidence="1" type="ORF">CCMSSC00406_0005475</name>
</gene>
<name>A0ACB7ITZ9_PLECO</name>
<proteinExistence type="predicted"/>
<keyword evidence="2" id="KW-1185">Reference proteome</keyword>
<dbReference type="EMBL" id="WQMT02000007">
    <property type="protein sequence ID" value="KAG9221086.1"/>
    <property type="molecule type" value="Genomic_DNA"/>
</dbReference>
<evidence type="ECO:0000313" key="2">
    <source>
        <dbReference type="Proteomes" id="UP000824881"/>
    </source>
</evidence>
<accession>A0ACB7ITZ9</accession>
<organism evidence="1 2">
    <name type="scientific">Pleurotus cornucopiae</name>
    <name type="common">Cornucopia mushroom</name>
    <dbReference type="NCBI Taxonomy" id="5321"/>
    <lineage>
        <taxon>Eukaryota</taxon>
        <taxon>Fungi</taxon>
        <taxon>Dikarya</taxon>
        <taxon>Basidiomycota</taxon>
        <taxon>Agaricomycotina</taxon>
        <taxon>Agaricomycetes</taxon>
        <taxon>Agaricomycetidae</taxon>
        <taxon>Agaricales</taxon>
        <taxon>Pleurotineae</taxon>
        <taxon>Pleurotaceae</taxon>
        <taxon>Pleurotus</taxon>
    </lineage>
</organism>
<evidence type="ECO:0000313" key="1">
    <source>
        <dbReference type="EMBL" id="KAG9221086.1"/>
    </source>
</evidence>
<comment type="caution">
    <text evidence="1">The sequence shown here is derived from an EMBL/GenBank/DDBJ whole genome shotgun (WGS) entry which is preliminary data.</text>
</comment>
<sequence length="180" mass="21012">MALSNNTAETKLSPQEERKWNKVSPNFSAGERDVANLRQLSVTMNAFHENFKQEFNRLYELADGSFNNYGWSLSYYLNAAQGMKTHLTTHHTIEERYIFPTLGKRMPAFADTPDGLDALAELLNKYRRDQTTYSPSEMRECLDSFREVLFKHLDQEVQDLRGENLRKYFSMKEIEPILSL</sequence>
<reference evidence="1 2" key="1">
    <citation type="journal article" date="2021" name="Appl. Environ. Microbiol.">
        <title>Genetic linkage and physical mapping for an oyster mushroom Pleurotus cornucopiae and QTL analysis for the trait cap color.</title>
        <authorList>
            <person name="Zhang Y."/>
            <person name="Gao W."/>
            <person name="Sonnenberg A."/>
            <person name="Chen Q."/>
            <person name="Zhang J."/>
            <person name="Huang C."/>
        </authorList>
    </citation>
    <scope>NUCLEOTIDE SEQUENCE [LARGE SCALE GENOMIC DNA]</scope>
    <source>
        <strain evidence="1">CCMSSC00406</strain>
    </source>
</reference>
<dbReference type="Proteomes" id="UP000824881">
    <property type="component" value="Unassembled WGS sequence"/>
</dbReference>